<proteinExistence type="inferred from homology"/>
<evidence type="ECO:0000256" key="8">
    <source>
        <dbReference type="ARBA" id="ARBA00023306"/>
    </source>
</evidence>
<evidence type="ECO:0000256" key="7">
    <source>
        <dbReference type="ARBA" id="ARBA00023136"/>
    </source>
</evidence>
<evidence type="ECO:0000313" key="13">
    <source>
        <dbReference type="EMBL" id="PWB93412.1"/>
    </source>
</evidence>
<dbReference type="GO" id="GO:0005886">
    <property type="term" value="C:plasma membrane"/>
    <property type="evidence" value="ECO:0007669"/>
    <property type="project" value="UniProtKB-SubCell"/>
</dbReference>
<dbReference type="GO" id="GO:0051991">
    <property type="term" value="F:UDP-N-acetyl-D-glucosamine:N-acetylmuramoyl-L-alanyl-D-glutamyl-meso-2,6-diaminopimelyl-D-alanyl-D-alanine-diphosphoundecaprenol 4-beta-N-acetylglucosaminlytransferase activity"/>
    <property type="evidence" value="ECO:0007669"/>
    <property type="project" value="RHEA"/>
</dbReference>
<evidence type="ECO:0000313" key="14">
    <source>
        <dbReference type="Proteomes" id="UP000245137"/>
    </source>
</evidence>
<keyword evidence="8 10" id="KW-0131">Cell cycle</keyword>
<feature type="binding site" evidence="10">
    <location>
        <position position="166"/>
    </location>
    <ligand>
        <name>UDP-N-acetyl-alpha-D-glucosamine</name>
        <dbReference type="ChEBI" id="CHEBI:57705"/>
    </ligand>
</feature>
<feature type="domain" description="Glycosyl transferase family 28 C-terminal" evidence="12">
    <location>
        <begin position="187"/>
        <end position="353"/>
    </location>
</feature>
<dbReference type="CDD" id="cd03785">
    <property type="entry name" value="GT28_MurG"/>
    <property type="match status" value="1"/>
</dbReference>
<dbReference type="GO" id="GO:0050511">
    <property type="term" value="F:undecaprenyldiphospho-muramoylpentapeptide beta-N-acetylglucosaminyltransferase activity"/>
    <property type="evidence" value="ECO:0007669"/>
    <property type="project" value="UniProtKB-UniRule"/>
</dbReference>
<keyword evidence="5 10" id="KW-0133">Cell shape</keyword>
<comment type="subcellular location">
    <subcellularLocation>
        <location evidence="10">Cell membrane</location>
        <topology evidence="10">Peripheral membrane protein</topology>
        <orientation evidence="10">Cytoplasmic side</orientation>
    </subcellularLocation>
</comment>
<comment type="caution">
    <text evidence="10">Lacks conserved residue(s) required for the propagation of feature annotation.</text>
</comment>
<keyword evidence="2 10" id="KW-0132">Cell division</keyword>
<feature type="domain" description="Glycosyltransferase family 28 N-terminal" evidence="11">
    <location>
        <begin position="6"/>
        <end position="142"/>
    </location>
</feature>
<keyword evidence="6 10" id="KW-0573">Peptidoglycan synthesis</keyword>
<comment type="similarity">
    <text evidence="10">Belongs to the glycosyltransferase 28 family. MurG subfamily.</text>
</comment>
<dbReference type="NCBIfam" id="TIGR01133">
    <property type="entry name" value="murG"/>
    <property type="match status" value="1"/>
</dbReference>
<comment type="catalytic activity">
    <reaction evidence="10">
        <text>di-trans,octa-cis-undecaprenyl diphospho-N-acetyl-alpha-D-muramoyl-L-alanyl-D-glutamyl-meso-2,6-diaminopimeloyl-D-alanyl-D-alanine + UDP-N-acetyl-alpha-D-glucosamine = di-trans,octa-cis-undecaprenyl diphospho-[N-acetyl-alpha-D-glucosaminyl-(1-&gt;4)]-N-acetyl-alpha-D-muramoyl-L-alanyl-D-glutamyl-meso-2,6-diaminopimeloyl-D-alanyl-D-alanine + UDP + H(+)</text>
        <dbReference type="Rhea" id="RHEA:31227"/>
        <dbReference type="ChEBI" id="CHEBI:15378"/>
        <dbReference type="ChEBI" id="CHEBI:57705"/>
        <dbReference type="ChEBI" id="CHEBI:58223"/>
        <dbReference type="ChEBI" id="CHEBI:61387"/>
        <dbReference type="ChEBI" id="CHEBI:61388"/>
        <dbReference type="EC" id="2.4.1.227"/>
    </reaction>
</comment>
<evidence type="ECO:0000256" key="9">
    <source>
        <dbReference type="ARBA" id="ARBA00023316"/>
    </source>
</evidence>
<dbReference type="InterPro" id="IPR007235">
    <property type="entry name" value="Glyco_trans_28_C"/>
</dbReference>
<dbReference type="AlphaFoldDB" id="A0A2U1SP65"/>
<protein>
    <recommendedName>
        <fullName evidence="10">UDP-N-acetylglucosamine--N-acetylmuramyl-(pentapeptide) pyrophosphoryl-undecaprenol N-acetylglucosamine transferase</fullName>
        <ecNumber evidence="10">2.4.1.227</ecNumber>
    </recommendedName>
    <alternativeName>
        <fullName evidence="10">Undecaprenyl-PP-MurNAc-pentapeptide-UDPGlcNAc GlcNAc transferase</fullName>
    </alternativeName>
</protein>
<dbReference type="GO" id="GO:0005975">
    <property type="term" value="P:carbohydrate metabolic process"/>
    <property type="evidence" value="ECO:0007669"/>
    <property type="project" value="InterPro"/>
</dbReference>
<feature type="binding site" evidence="10">
    <location>
        <position position="124"/>
    </location>
    <ligand>
        <name>UDP-N-acetyl-alpha-D-glucosamine</name>
        <dbReference type="ChEBI" id="CHEBI:57705"/>
    </ligand>
</feature>
<accession>A0A2U1SP65</accession>
<reference evidence="13 14" key="1">
    <citation type="journal article" date="2018" name="Appl. Microbiol. Biotechnol.">
        <title>Co-cultivation of the strictly anaerobic methanogen Methanosarcina barkeri with aerobic methanotrophs in an oxygen-limited membrane bioreactor.</title>
        <authorList>
            <person name="In 't Zandt M.H."/>
            <person name="van den Bosch T.J.M."/>
            <person name="Rijkers R."/>
            <person name="van Kessel M.A.H.J."/>
            <person name="Jetten M.S.M."/>
            <person name="Welte C.U."/>
        </authorList>
    </citation>
    <scope>NUCLEOTIDE SEQUENCE [LARGE SCALE GENOMIC DNA]</scope>
    <source>
        <strain evidence="13 14">DSM 17706</strain>
    </source>
</reference>
<dbReference type="GO" id="GO:0008360">
    <property type="term" value="P:regulation of cell shape"/>
    <property type="evidence" value="ECO:0007669"/>
    <property type="project" value="UniProtKB-KW"/>
</dbReference>
<comment type="caution">
    <text evidence="13">The sequence shown here is derived from an EMBL/GenBank/DDBJ whole genome shotgun (WGS) entry which is preliminary data.</text>
</comment>
<dbReference type="Gene3D" id="3.40.50.2000">
    <property type="entry name" value="Glycogen Phosphorylase B"/>
    <property type="match status" value="2"/>
</dbReference>
<evidence type="ECO:0000256" key="6">
    <source>
        <dbReference type="ARBA" id="ARBA00022984"/>
    </source>
</evidence>
<evidence type="ECO:0000256" key="2">
    <source>
        <dbReference type="ARBA" id="ARBA00022618"/>
    </source>
</evidence>
<evidence type="ECO:0000259" key="12">
    <source>
        <dbReference type="Pfam" id="PF04101"/>
    </source>
</evidence>
<comment type="function">
    <text evidence="10">Cell wall formation. Catalyzes the transfer of a GlcNAc subunit on undecaprenyl-pyrophosphoryl-MurNAc-pentapeptide (lipid intermediate I) to form undecaprenyl-pyrophosphoryl-MurNAc-(pentapeptide)GlcNAc (lipid intermediate II).</text>
</comment>
<evidence type="ECO:0000256" key="3">
    <source>
        <dbReference type="ARBA" id="ARBA00022676"/>
    </source>
</evidence>
<dbReference type="UniPathway" id="UPA00219"/>
<dbReference type="EMBL" id="PUIV01000022">
    <property type="protein sequence ID" value="PWB93412.1"/>
    <property type="molecule type" value="Genomic_DNA"/>
</dbReference>
<gene>
    <name evidence="10 13" type="primary">murG</name>
    <name evidence="13" type="ORF">C5689_13380</name>
</gene>
<evidence type="ECO:0000259" key="11">
    <source>
        <dbReference type="Pfam" id="PF03033"/>
    </source>
</evidence>
<keyword evidence="14" id="KW-1185">Reference proteome</keyword>
<feature type="binding site" evidence="10">
    <location>
        <position position="193"/>
    </location>
    <ligand>
        <name>UDP-N-acetyl-alpha-D-glucosamine</name>
        <dbReference type="ChEBI" id="CHEBI:57705"/>
    </ligand>
</feature>
<dbReference type="Proteomes" id="UP000245137">
    <property type="component" value="Unassembled WGS sequence"/>
</dbReference>
<dbReference type="Pfam" id="PF04101">
    <property type="entry name" value="Glyco_tran_28_C"/>
    <property type="match status" value="1"/>
</dbReference>
<evidence type="ECO:0000256" key="4">
    <source>
        <dbReference type="ARBA" id="ARBA00022679"/>
    </source>
</evidence>
<dbReference type="GO" id="GO:0051301">
    <property type="term" value="P:cell division"/>
    <property type="evidence" value="ECO:0007669"/>
    <property type="project" value="UniProtKB-KW"/>
</dbReference>
<dbReference type="OrthoDB" id="9808936at2"/>
<dbReference type="HAMAP" id="MF_00033">
    <property type="entry name" value="MurG"/>
    <property type="match status" value="1"/>
</dbReference>
<dbReference type="PANTHER" id="PTHR21015">
    <property type="entry name" value="UDP-N-ACETYLGLUCOSAMINE--N-ACETYLMURAMYL-(PENTAPEPTIDE) PYROPHOSPHORYL-UNDECAPRENOL N-ACETYLGLUCOSAMINE TRANSFERASE 1"/>
    <property type="match status" value="1"/>
</dbReference>
<organism evidence="13 14">
    <name type="scientific">Methylosinus sporium</name>
    <dbReference type="NCBI Taxonomy" id="428"/>
    <lineage>
        <taxon>Bacteria</taxon>
        <taxon>Pseudomonadati</taxon>
        <taxon>Pseudomonadota</taxon>
        <taxon>Alphaproteobacteria</taxon>
        <taxon>Hyphomicrobiales</taxon>
        <taxon>Methylocystaceae</taxon>
        <taxon>Methylosinus</taxon>
    </lineage>
</organism>
<dbReference type="RefSeq" id="WP_108917775.1">
    <property type="nucleotide sequence ID" value="NZ_BGJY01000011.1"/>
</dbReference>
<keyword evidence="4 10" id="KW-0808">Transferase</keyword>
<keyword evidence="1 10" id="KW-1003">Cell membrane</keyword>
<dbReference type="PANTHER" id="PTHR21015:SF22">
    <property type="entry name" value="GLYCOSYLTRANSFERASE"/>
    <property type="match status" value="1"/>
</dbReference>
<sequence length="375" mass="38700">MSERPILLAAGGTGGHLFPAEALAHALRARGFAVELVTDERALRYGGEFPARAMHAIASATPRGGSVVDKAKAIATLGVGALQALRLLLRVRPLAVVGFGGYPSVPPLFAASLLRIPTVLHEANAVMGRANSFLAGRVDKVASGFPLSGVSNALAEKITVTGNPLRPAALAAAALPYPGFEDSGLRLLVTGGSQGARVMSDIVPAALESLPKELRERIELTQQAREEDLARVTMAYARAGIVAQIAPFFGDLPERIANAHLVIARAGASTVTELAAIGRPSILVPLPHALDQDQAANAEVLAKSGAAEVARQADFTPQWLAARIAALAADSAELQRRAQAAKSVGVTDAAERLADLVLAVAGEQHSAAPARGSVI</sequence>
<keyword evidence="9 10" id="KW-0961">Cell wall biogenesis/degradation</keyword>
<evidence type="ECO:0000256" key="10">
    <source>
        <dbReference type="HAMAP-Rule" id="MF_00033"/>
    </source>
</evidence>
<dbReference type="SUPFAM" id="SSF53756">
    <property type="entry name" value="UDP-Glycosyltransferase/glycogen phosphorylase"/>
    <property type="match status" value="1"/>
</dbReference>
<dbReference type="InterPro" id="IPR004276">
    <property type="entry name" value="GlycoTrans_28_N"/>
</dbReference>
<feature type="binding site" evidence="10">
    <location>
        <begin position="13"/>
        <end position="15"/>
    </location>
    <ligand>
        <name>UDP-N-acetyl-alpha-D-glucosamine</name>
        <dbReference type="ChEBI" id="CHEBI:57705"/>
    </ligand>
</feature>
<comment type="pathway">
    <text evidence="10">Cell wall biogenesis; peptidoglycan biosynthesis.</text>
</comment>
<evidence type="ECO:0000256" key="5">
    <source>
        <dbReference type="ARBA" id="ARBA00022960"/>
    </source>
</evidence>
<dbReference type="EC" id="2.4.1.227" evidence="10"/>
<keyword evidence="3 10" id="KW-0328">Glycosyltransferase</keyword>
<evidence type="ECO:0000256" key="1">
    <source>
        <dbReference type="ARBA" id="ARBA00022475"/>
    </source>
</evidence>
<dbReference type="InterPro" id="IPR006009">
    <property type="entry name" value="GlcNAc_MurG"/>
</dbReference>
<feature type="binding site" evidence="10">
    <location>
        <position position="294"/>
    </location>
    <ligand>
        <name>UDP-N-acetyl-alpha-D-glucosamine</name>
        <dbReference type="ChEBI" id="CHEBI:57705"/>
    </ligand>
</feature>
<dbReference type="GO" id="GO:0009252">
    <property type="term" value="P:peptidoglycan biosynthetic process"/>
    <property type="evidence" value="ECO:0007669"/>
    <property type="project" value="UniProtKB-UniRule"/>
</dbReference>
<dbReference type="Pfam" id="PF03033">
    <property type="entry name" value="Glyco_transf_28"/>
    <property type="match status" value="1"/>
</dbReference>
<name>A0A2U1SP65_METSR</name>
<dbReference type="GO" id="GO:0071555">
    <property type="term" value="P:cell wall organization"/>
    <property type="evidence" value="ECO:0007669"/>
    <property type="project" value="UniProtKB-KW"/>
</dbReference>
<keyword evidence="7 10" id="KW-0472">Membrane</keyword>